<proteinExistence type="predicted"/>
<dbReference type="Proteomes" id="UP000183275">
    <property type="component" value="Unassembled WGS sequence"/>
</dbReference>
<evidence type="ECO:0000313" key="1">
    <source>
        <dbReference type="EMBL" id="SEW32859.1"/>
    </source>
</evidence>
<name>A0A1I0QYB8_9EURY</name>
<protein>
    <submittedName>
        <fullName evidence="1">Uncharacterized protein</fullName>
    </submittedName>
</protein>
<organism evidence="1 2">
    <name type="scientific">Natrinema salifodinae</name>
    <dbReference type="NCBI Taxonomy" id="1202768"/>
    <lineage>
        <taxon>Archaea</taxon>
        <taxon>Methanobacteriati</taxon>
        <taxon>Methanobacteriota</taxon>
        <taxon>Stenosarchaea group</taxon>
        <taxon>Halobacteria</taxon>
        <taxon>Halobacteriales</taxon>
        <taxon>Natrialbaceae</taxon>
        <taxon>Natrinema</taxon>
    </lineage>
</organism>
<dbReference type="EMBL" id="FOIS01000007">
    <property type="protein sequence ID" value="SEW32859.1"/>
    <property type="molecule type" value="Genomic_DNA"/>
</dbReference>
<dbReference type="STRING" id="1202768.SAMN05216285_4159"/>
<evidence type="ECO:0000313" key="2">
    <source>
        <dbReference type="Proteomes" id="UP000183275"/>
    </source>
</evidence>
<accession>A0A1I0QYB8</accession>
<keyword evidence="2" id="KW-1185">Reference proteome</keyword>
<reference evidence="2" key="1">
    <citation type="submission" date="2016-10" db="EMBL/GenBank/DDBJ databases">
        <authorList>
            <person name="Varghese N."/>
        </authorList>
    </citation>
    <scope>NUCLEOTIDE SEQUENCE [LARGE SCALE GENOMIC DNA]</scope>
    <source>
        <strain evidence="2">CGMCC 1.12284</strain>
    </source>
</reference>
<sequence>MHRRRFLQATAATAATVATVGRVSGATYDSQPEYVDLVYDEVALEQYQPYLVTRHLDVKPTVAYAWVADSTERETRMYCYWVYWTVQHGLSPFDSHQHDREPILVEVDPETDEIEGVVVDGYHYLAKQYPTVPTEDGTHPLLRPTHKWHFYTTTTEVGEFVPLESMHTKYTAWMDNGWLADPKTVTVPWRIKERRHWWDEGRDSVSMNRLFYSSLLNASQITGLNIGGAQATDF</sequence>
<gene>
    <name evidence="1" type="ORF">SAMN05216285_4159</name>
</gene>
<dbReference type="AlphaFoldDB" id="A0A1I0QYB8"/>